<organism evidence="2 3">
    <name type="scientific">Tenacibaculum polynesiense</name>
    <dbReference type="NCBI Taxonomy" id="3137857"/>
    <lineage>
        <taxon>Bacteria</taxon>
        <taxon>Pseudomonadati</taxon>
        <taxon>Bacteroidota</taxon>
        <taxon>Flavobacteriia</taxon>
        <taxon>Flavobacteriales</taxon>
        <taxon>Flavobacteriaceae</taxon>
        <taxon>Tenacibaculum</taxon>
    </lineage>
</organism>
<dbReference type="SUPFAM" id="SSF55729">
    <property type="entry name" value="Acyl-CoA N-acyltransferases (Nat)"/>
    <property type="match status" value="1"/>
</dbReference>
<dbReference type="PANTHER" id="PTHR31435:SF10">
    <property type="entry name" value="BSR4717 PROTEIN"/>
    <property type="match status" value="1"/>
</dbReference>
<dbReference type="PANTHER" id="PTHR31435">
    <property type="entry name" value="PROTEIN NATD1"/>
    <property type="match status" value="1"/>
</dbReference>
<keyword evidence="3" id="KW-1185">Reference proteome</keyword>
<gene>
    <name evidence="2" type="primary">yjdJ</name>
    <name evidence="2" type="ORF">T190423A01A_10223</name>
</gene>
<dbReference type="InterPro" id="IPR016181">
    <property type="entry name" value="Acyl_CoA_acyltransferase"/>
</dbReference>
<protein>
    <submittedName>
        <fullName evidence="2">N-acetyltransferase YjdJ</fullName>
    </submittedName>
</protein>
<name>A0ABM9P7X2_9FLAO</name>
<dbReference type="RefSeq" id="WP_348715182.1">
    <property type="nucleotide sequence ID" value="NZ_CAXJIO010000010.1"/>
</dbReference>
<dbReference type="PROSITE" id="PS51729">
    <property type="entry name" value="GNAT_YJDJ"/>
    <property type="match status" value="1"/>
</dbReference>
<accession>A0ABM9P7X2</accession>
<evidence type="ECO:0000313" key="2">
    <source>
        <dbReference type="EMBL" id="CAL2101660.1"/>
    </source>
</evidence>
<dbReference type="Pfam" id="PF14542">
    <property type="entry name" value="Acetyltransf_CG"/>
    <property type="match status" value="1"/>
</dbReference>
<dbReference type="InterPro" id="IPR045057">
    <property type="entry name" value="Gcn5-rel_NAT"/>
</dbReference>
<comment type="caution">
    <text evidence="2">The sequence shown here is derived from an EMBL/GenBank/DDBJ whole genome shotgun (WGS) entry which is preliminary data.</text>
</comment>
<dbReference type="EMBL" id="CAXJIO010000010">
    <property type="protein sequence ID" value="CAL2101660.1"/>
    <property type="molecule type" value="Genomic_DNA"/>
</dbReference>
<reference evidence="2 3" key="1">
    <citation type="submission" date="2024-05" db="EMBL/GenBank/DDBJ databases">
        <authorList>
            <person name="Duchaud E."/>
        </authorList>
    </citation>
    <scope>NUCLEOTIDE SEQUENCE [LARGE SCALE GENOMIC DNA]</scope>
    <source>
        <strain evidence="2">Ena-SAMPLE-TAB-13-05-2024-13:56:06:370-140308</strain>
    </source>
</reference>
<sequence length="93" mass="10285">MEVLQEDNGKKGEFYVEVNGNRDALMTYTWAGEDKIIIDHTEVGDSLRGQGVGYKLVEASVNFMRAKGIKAIPLCPFAKAVFDKKAAYKDVLA</sequence>
<proteinExistence type="predicted"/>
<evidence type="ECO:0000313" key="3">
    <source>
        <dbReference type="Proteomes" id="UP001497527"/>
    </source>
</evidence>
<feature type="domain" description="N-acetyltransferase" evidence="1">
    <location>
        <begin position="6"/>
        <end position="93"/>
    </location>
</feature>
<dbReference type="InterPro" id="IPR031165">
    <property type="entry name" value="GNAT_YJDJ"/>
</dbReference>
<dbReference type="Proteomes" id="UP001497527">
    <property type="component" value="Unassembled WGS sequence"/>
</dbReference>
<dbReference type="Gene3D" id="3.40.630.30">
    <property type="match status" value="1"/>
</dbReference>
<evidence type="ECO:0000259" key="1">
    <source>
        <dbReference type="PROSITE" id="PS51729"/>
    </source>
</evidence>